<dbReference type="EMBL" id="LZJS01000066">
    <property type="protein sequence ID" value="OBH62319.1"/>
    <property type="molecule type" value="Genomic_DNA"/>
</dbReference>
<organism evidence="2 3">
    <name type="scientific">Mycobacterium colombiense</name>
    <dbReference type="NCBI Taxonomy" id="339268"/>
    <lineage>
        <taxon>Bacteria</taxon>
        <taxon>Bacillati</taxon>
        <taxon>Actinomycetota</taxon>
        <taxon>Actinomycetes</taxon>
        <taxon>Mycobacteriales</taxon>
        <taxon>Mycobacteriaceae</taxon>
        <taxon>Mycobacterium</taxon>
        <taxon>Mycobacterium avium complex (MAC)</taxon>
    </lineage>
</organism>
<dbReference type="AlphaFoldDB" id="A0A1A2SDR8"/>
<feature type="domain" description="Fungal lipase-type" evidence="1">
    <location>
        <begin position="85"/>
        <end position="223"/>
    </location>
</feature>
<dbReference type="InterPro" id="IPR029058">
    <property type="entry name" value="AB_hydrolase_fold"/>
</dbReference>
<dbReference type="Gene3D" id="3.40.50.1820">
    <property type="entry name" value="alpha/beta hydrolase"/>
    <property type="match status" value="1"/>
</dbReference>
<dbReference type="GO" id="GO:0006629">
    <property type="term" value="P:lipid metabolic process"/>
    <property type="evidence" value="ECO:0007669"/>
    <property type="project" value="InterPro"/>
</dbReference>
<dbReference type="CDD" id="cd00519">
    <property type="entry name" value="Lipase_3"/>
    <property type="match status" value="1"/>
</dbReference>
<dbReference type="Proteomes" id="UP000093861">
    <property type="component" value="Unassembled WGS sequence"/>
</dbReference>
<dbReference type="PANTHER" id="PTHR45856">
    <property type="entry name" value="ALPHA/BETA-HYDROLASES SUPERFAMILY PROTEIN"/>
    <property type="match status" value="1"/>
</dbReference>
<dbReference type="Pfam" id="PF01764">
    <property type="entry name" value="Lipase_3"/>
    <property type="match status" value="1"/>
</dbReference>
<dbReference type="SUPFAM" id="SSF53474">
    <property type="entry name" value="alpha/beta-Hydrolases"/>
    <property type="match status" value="1"/>
</dbReference>
<comment type="caution">
    <text evidence="2">The sequence shown here is derived from an EMBL/GenBank/DDBJ whole genome shotgun (WGS) entry which is preliminary data.</text>
</comment>
<dbReference type="InterPro" id="IPR002921">
    <property type="entry name" value="Fungal_lipase-type"/>
</dbReference>
<evidence type="ECO:0000313" key="3">
    <source>
        <dbReference type="Proteomes" id="UP000093861"/>
    </source>
</evidence>
<dbReference type="RefSeq" id="WP_064951448.1">
    <property type="nucleotide sequence ID" value="NZ_LZJS01000066.1"/>
</dbReference>
<dbReference type="PANTHER" id="PTHR45856:SF24">
    <property type="entry name" value="FUNGAL LIPASE-LIKE DOMAIN-CONTAINING PROTEIN"/>
    <property type="match status" value="1"/>
</dbReference>
<protein>
    <recommendedName>
        <fullName evidence="1">Fungal lipase-type domain-containing protein</fullName>
    </recommendedName>
</protein>
<dbReference type="InterPro" id="IPR051218">
    <property type="entry name" value="Sec_MonoDiacylglyc_Lipase"/>
</dbReference>
<evidence type="ECO:0000259" key="1">
    <source>
        <dbReference type="Pfam" id="PF01764"/>
    </source>
</evidence>
<proteinExistence type="predicted"/>
<sequence length="284" mass="29890">MPTPPTLDVTQAIQFAQLVNATYGTPPGDLTNKAGEALSAGGVDYTVVTTIYANDLATDMNPARGVAEVSIGLICQQDKTGDVAIAIRGTEGWLEWIHDVDFLQVPCPFLAGAGHTEDGFTDMYESLRTGATPGSPPVVTALGNLTFPQPVGSVTICGHSLGGALATLLALDVAANTAFTNPAVYTYGSPRTGDSLFAATFDQVVKNSWRVANRLDIVPALPPPLAYEHVLNPVELIPVRLAPWPPKTLVKYTVSCEHSLATYLYLLSLQTTGAALALEPGCQP</sequence>
<evidence type="ECO:0000313" key="2">
    <source>
        <dbReference type="EMBL" id="OBH62319.1"/>
    </source>
</evidence>
<accession>A0A1A2SDR8</accession>
<gene>
    <name evidence="2" type="ORF">A5685_24445</name>
</gene>
<reference evidence="2 3" key="1">
    <citation type="submission" date="2016-06" db="EMBL/GenBank/DDBJ databases">
        <authorList>
            <person name="Kjaerup R.B."/>
            <person name="Dalgaard T.S."/>
            <person name="Juul-Madsen H.R."/>
        </authorList>
    </citation>
    <scope>NUCLEOTIDE SEQUENCE [LARGE SCALE GENOMIC DNA]</scope>
    <source>
        <strain evidence="2 3">E2464</strain>
    </source>
</reference>
<name>A0A1A2SDR8_9MYCO</name>